<dbReference type="Proteomes" id="UP000005268">
    <property type="component" value="Chromosome"/>
</dbReference>
<sequence>MAANAISLPVPAMHEAQKPYCVALFIESKLFGPGAMLSAKQAGMNMRSVEMFMGCTLFL</sequence>
<protein>
    <submittedName>
        <fullName evidence="1">Uncharacterized protein</fullName>
    </submittedName>
</protein>
<evidence type="ECO:0000313" key="1">
    <source>
        <dbReference type="EMBL" id="AFK72360.1"/>
    </source>
</evidence>
<reference evidence="1 2" key="1">
    <citation type="journal article" date="2012" name="J. Bacteriol.">
        <title>Complete Genome Sequence of the Naphthalene-Degrading Pseudomonas putida Strain ND6.</title>
        <authorList>
            <person name="Li S."/>
            <person name="Zhao H."/>
            <person name="Li Y."/>
            <person name="Niu S."/>
            <person name="Cai B."/>
        </authorList>
    </citation>
    <scope>NUCLEOTIDE SEQUENCE [LARGE SCALE GENOMIC DNA]</scope>
    <source>
        <strain evidence="1 2">ND6</strain>
    </source>
</reference>
<proteinExistence type="predicted"/>
<accession>I3V3N9</accession>
<dbReference type="HOGENOM" id="CLU_2957216_0_0_6"/>
<dbReference type="AlphaFoldDB" id="I3V3N9"/>
<gene>
    <name evidence="1" type="ORF">YSA_10316</name>
</gene>
<name>I3V3N9_PSEPU</name>
<dbReference type="EMBL" id="CP003588">
    <property type="protein sequence ID" value="AFK72360.1"/>
    <property type="molecule type" value="Genomic_DNA"/>
</dbReference>
<evidence type="ECO:0000313" key="2">
    <source>
        <dbReference type="Proteomes" id="UP000005268"/>
    </source>
</evidence>
<dbReference type="KEGG" id="ppi:YSA_10316"/>
<organism evidence="1 2">
    <name type="scientific">Pseudomonas putida ND6</name>
    <dbReference type="NCBI Taxonomy" id="231023"/>
    <lineage>
        <taxon>Bacteria</taxon>
        <taxon>Pseudomonadati</taxon>
        <taxon>Pseudomonadota</taxon>
        <taxon>Gammaproteobacteria</taxon>
        <taxon>Pseudomonadales</taxon>
        <taxon>Pseudomonadaceae</taxon>
        <taxon>Pseudomonas</taxon>
    </lineage>
</organism>